<dbReference type="InterPro" id="IPR012910">
    <property type="entry name" value="Plug_dom"/>
</dbReference>
<dbReference type="Pfam" id="PF07715">
    <property type="entry name" value="Plug"/>
    <property type="match status" value="1"/>
</dbReference>
<evidence type="ECO:0000313" key="16">
    <source>
        <dbReference type="EMBL" id="VFJ66377.1"/>
    </source>
</evidence>
<keyword evidence="4" id="KW-0410">Iron transport</keyword>
<gene>
    <name evidence="15" type="ORF">BECKFM1743A_GA0114220_103942</name>
    <name evidence="17" type="ORF">BECKFM1743B_GA0114221_105072</name>
    <name evidence="16" type="ORF">BECKFM1743C_GA0114222_104212</name>
</gene>
<feature type="domain" description="TonB-dependent receptor-like beta-barrel" evidence="13">
    <location>
        <begin position="256"/>
        <end position="642"/>
    </location>
</feature>
<evidence type="ECO:0000313" key="17">
    <source>
        <dbReference type="EMBL" id="VFK17848.1"/>
    </source>
</evidence>
<evidence type="ECO:0000256" key="8">
    <source>
        <dbReference type="ARBA" id="ARBA00023077"/>
    </source>
</evidence>
<evidence type="ECO:0000256" key="3">
    <source>
        <dbReference type="ARBA" id="ARBA00022452"/>
    </source>
</evidence>
<accession>A0A450WLH5</accession>
<evidence type="ECO:0000313" key="15">
    <source>
        <dbReference type="EMBL" id="VFJ65901.1"/>
    </source>
</evidence>
<evidence type="ECO:0000259" key="13">
    <source>
        <dbReference type="Pfam" id="PF00593"/>
    </source>
</evidence>
<dbReference type="InterPro" id="IPR039426">
    <property type="entry name" value="TonB-dep_rcpt-like"/>
</dbReference>
<keyword evidence="10 11" id="KW-0998">Cell outer membrane</keyword>
<evidence type="ECO:0000256" key="10">
    <source>
        <dbReference type="ARBA" id="ARBA00023237"/>
    </source>
</evidence>
<dbReference type="Gene3D" id="2.40.170.20">
    <property type="entry name" value="TonB-dependent receptor, beta-barrel domain"/>
    <property type="match status" value="1"/>
</dbReference>
<dbReference type="CDD" id="cd01347">
    <property type="entry name" value="ligand_gated_channel"/>
    <property type="match status" value="1"/>
</dbReference>
<reference evidence="17" key="1">
    <citation type="submission" date="2019-02" db="EMBL/GenBank/DDBJ databases">
        <authorList>
            <person name="Gruber-Vodicka R. H."/>
            <person name="Seah K. B. B."/>
        </authorList>
    </citation>
    <scope>NUCLEOTIDE SEQUENCE</scope>
    <source>
        <strain evidence="15">BECK_BZ163</strain>
        <strain evidence="17">BECK_BZ164</strain>
        <strain evidence="16">BECK_BZ165</strain>
    </source>
</reference>
<dbReference type="GO" id="GO:0006826">
    <property type="term" value="P:iron ion transport"/>
    <property type="evidence" value="ECO:0007669"/>
    <property type="project" value="UniProtKB-KW"/>
</dbReference>
<dbReference type="PROSITE" id="PS51257">
    <property type="entry name" value="PROKAR_LIPOPROTEIN"/>
    <property type="match status" value="1"/>
</dbReference>
<proteinExistence type="inferred from homology"/>
<evidence type="ECO:0000256" key="1">
    <source>
        <dbReference type="ARBA" id="ARBA00004571"/>
    </source>
</evidence>
<evidence type="ECO:0000256" key="11">
    <source>
        <dbReference type="PROSITE-ProRule" id="PRU01360"/>
    </source>
</evidence>
<keyword evidence="2 11" id="KW-0813">Transport</keyword>
<keyword evidence="9 11" id="KW-0472">Membrane</keyword>
<feature type="domain" description="TonB-dependent receptor plug" evidence="14">
    <location>
        <begin position="50"/>
        <end position="155"/>
    </location>
</feature>
<sequence length="682" mass="76188">MSFRESTLPHHITLALAAGGLLACASGIRAETPMMLEEVSVTAEKRVEKLQDVPVSVTAFSAEAIVEAGIEDTQDFIDLTPNVTLDDSYTIGNTFLTVRGVSQLNNIDSPMAIVVDGIPQNNYKQTKQELFDIERIEVLRGPQGSAYGRNAIGGAINIVTKGPTNEHEGHVKTGVFNGSGKTVRGAVGGPLVENTLLYRLSGNYKDTEGLIDNDFLDTDVDSYEATDLRAQLRWLATDNLSADVIYQTSDMEGGAIYDTLLLNPNGNRKNTNHVTEPSMNTLGTSEKKTSDLRLKSDLELDAGTLTYLFGYTDLEEDYYGDIDFEPTKDDDQSQDLDVELLSHELRWTSPDDERFRWIAGAFYQETNRTLAGHVYLPSIGVPYTTYTNDNENTAWAVFGQAEYDLTDRLELSGSLRYDEDEREQVSSEQEETFEAWQPKATLTYKLTDDNLIYVTYGTGFRSGGFNSNGSIFKDETLDNYEIGSKNTFFNRRIILNASAYFAESEDFQFFYVDLGAGGQIISNIDEVDITGGELEFQGLVTDDLQVFGGIGITDTEIKKSLARPQDEGNHTPKNTLYTANLGAQYGFDVGPMDGVFRLDVERRGKKYWHSDNTEVQNPVTLYNARFTLEKDDIQVVFWGKNLSDERYYTDFNDIEFSGFPSGDDIGFINQPRSFGVDMRYDF</sequence>
<comment type="similarity">
    <text evidence="11 12">Belongs to the TonB-dependent receptor family.</text>
</comment>
<dbReference type="InterPro" id="IPR000531">
    <property type="entry name" value="Beta-barrel_TonB"/>
</dbReference>
<keyword evidence="5 11" id="KW-0812">Transmembrane</keyword>
<organism evidence="17">
    <name type="scientific">Candidatus Kentrum sp. FM</name>
    <dbReference type="NCBI Taxonomy" id="2126340"/>
    <lineage>
        <taxon>Bacteria</taxon>
        <taxon>Pseudomonadati</taxon>
        <taxon>Pseudomonadota</taxon>
        <taxon>Gammaproteobacteria</taxon>
        <taxon>Candidatus Kentrum</taxon>
    </lineage>
</organism>
<comment type="subcellular location">
    <subcellularLocation>
        <location evidence="1 11">Cell outer membrane</location>
        <topology evidence="1 11">Multi-pass membrane protein</topology>
    </subcellularLocation>
</comment>
<dbReference type="AlphaFoldDB" id="A0A450WLH5"/>
<evidence type="ECO:0000259" key="14">
    <source>
        <dbReference type="Pfam" id="PF07715"/>
    </source>
</evidence>
<evidence type="ECO:0000256" key="5">
    <source>
        <dbReference type="ARBA" id="ARBA00022692"/>
    </source>
</evidence>
<dbReference type="SUPFAM" id="SSF56935">
    <property type="entry name" value="Porins"/>
    <property type="match status" value="1"/>
</dbReference>
<dbReference type="PANTHER" id="PTHR32552:SF81">
    <property type="entry name" value="TONB-DEPENDENT OUTER MEMBRANE RECEPTOR"/>
    <property type="match status" value="1"/>
</dbReference>
<evidence type="ECO:0000256" key="2">
    <source>
        <dbReference type="ARBA" id="ARBA00022448"/>
    </source>
</evidence>
<keyword evidence="7" id="KW-0406">Ion transport</keyword>
<dbReference type="EMBL" id="CAADEZ010000394">
    <property type="protein sequence ID" value="VFJ65901.1"/>
    <property type="molecule type" value="Genomic_DNA"/>
</dbReference>
<dbReference type="Pfam" id="PF00593">
    <property type="entry name" value="TonB_dep_Rec_b-barrel"/>
    <property type="match status" value="1"/>
</dbReference>
<keyword evidence="8 12" id="KW-0798">TonB box</keyword>
<evidence type="ECO:0000256" key="7">
    <source>
        <dbReference type="ARBA" id="ARBA00023065"/>
    </source>
</evidence>
<dbReference type="EMBL" id="CAADFL010000507">
    <property type="protein sequence ID" value="VFK17848.1"/>
    <property type="molecule type" value="Genomic_DNA"/>
</dbReference>
<dbReference type="EMBL" id="CAADFA010000421">
    <property type="protein sequence ID" value="VFJ66377.1"/>
    <property type="molecule type" value="Genomic_DNA"/>
</dbReference>
<evidence type="ECO:0000256" key="9">
    <source>
        <dbReference type="ARBA" id="ARBA00023136"/>
    </source>
</evidence>
<evidence type="ECO:0000256" key="4">
    <source>
        <dbReference type="ARBA" id="ARBA00022496"/>
    </source>
</evidence>
<dbReference type="PROSITE" id="PS52016">
    <property type="entry name" value="TONB_DEPENDENT_REC_3"/>
    <property type="match status" value="1"/>
</dbReference>
<evidence type="ECO:0000256" key="6">
    <source>
        <dbReference type="ARBA" id="ARBA00023004"/>
    </source>
</evidence>
<evidence type="ECO:0000256" key="12">
    <source>
        <dbReference type="RuleBase" id="RU003357"/>
    </source>
</evidence>
<keyword evidence="6" id="KW-0408">Iron</keyword>
<dbReference type="InterPro" id="IPR036942">
    <property type="entry name" value="Beta-barrel_TonB_sf"/>
</dbReference>
<protein>
    <submittedName>
        <fullName evidence="17">Iron complex outermembrane recepter protein</fullName>
    </submittedName>
</protein>
<dbReference type="GO" id="GO:0009279">
    <property type="term" value="C:cell outer membrane"/>
    <property type="evidence" value="ECO:0007669"/>
    <property type="project" value="UniProtKB-SubCell"/>
</dbReference>
<name>A0A450WLH5_9GAMM</name>
<keyword evidence="3 11" id="KW-1134">Transmembrane beta strand</keyword>
<dbReference type="PANTHER" id="PTHR32552">
    <property type="entry name" value="FERRICHROME IRON RECEPTOR-RELATED"/>
    <property type="match status" value="1"/>
</dbReference>